<evidence type="ECO:0000313" key="3">
    <source>
        <dbReference type="Proteomes" id="UP001596113"/>
    </source>
</evidence>
<proteinExistence type="predicted"/>
<evidence type="ECO:0000313" key="2">
    <source>
        <dbReference type="EMBL" id="MFC5404375.1"/>
    </source>
</evidence>
<organism evidence="2 3">
    <name type="scientific">Cohnella soli</name>
    <dbReference type="NCBI Taxonomy" id="425005"/>
    <lineage>
        <taxon>Bacteria</taxon>
        <taxon>Bacillati</taxon>
        <taxon>Bacillota</taxon>
        <taxon>Bacilli</taxon>
        <taxon>Bacillales</taxon>
        <taxon>Paenibacillaceae</taxon>
        <taxon>Cohnella</taxon>
    </lineage>
</organism>
<comment type="caution">
    <text evidence="2">The sequence shown here is derived from an EMBL/GenBank/DDBJ whole genome shotgun (WGS) entry which is preliminary data.</text>
</comment>
<evidence type="ECO:0000256" key="1">
    <source>
        <dbReference type="ARBA" id="ARBA00022801"/>
    </source>
</evidence>
<gene>
    <name evidence="2" type="ORF">ACFPOF_16700</name>
</gene>
<accession>A0ABW0HVQ8</accession>
<sequence length="643" mass="73321">MRESNLEMDSIHVIGGSVEPITFAAAELRKYLRLVSGTDIQLSETSQYRADLPGIWVGLHQDFPWAPGLEYDEREDAVRIDVSHGSGIIAGSNKGSVLIAVYRYLQELGCRWVRPGTSGEFVPRVDYKIRPVKVDEKANCRFRGICLEGAVSFDNVFDMIDWLPKVGFNGYFIQFREAYVFFERWYHHLRHPTKQTSGKIHPKTTLSFVESLAAEIKKRGLVYHAVGHGWTSTALGVPSLSWDKVESEAAPEIAPYLAEVNGIRGWWRGVPIDTELCYSNSNARARMIDEIVKYAMDHPEVDMLHVWLSDGHNNQCECPNCVLQSPSDWYIALLNELDDALTVNGLTTRIAFLLYQELLWPPNRETLYNAERFVLMLAPITRTYRKSFAESGELPPLPPFVRNQIGFPLTIEDNLSYLKAWQAMFGGEGFDFDYHFMWAHQKDPGQVAISRMLYADIRHLREIGLHGYVSCQVQRAFFPNGLGVTVMGRALWDSTLSFEEIAADYFRSAYGDAGGQCLNYLTELSKLFDLLHLDAPFSTSEVGRNPGLFERIGSTLRNFKPVIEQNLSSPDACRSVSWMHLKVHQELWLEMTDALGLLYNSETEEARARWTTLKNRLWEKEEQVQEVLDVFNFVYVYDGIFGG</sequence>
<dbReference type="RefSeq" id="WP_378134634.1">
    <property type="nucleotide sequence ID" value="NZ_JBHSMI010000028.1"/>
</dbReference>
<dbReference type="Gene3D" id="3.30.379.10">
    <property type="entry name" value="Chitobiase/beta-hexosaminidase domain 2-like"/>
    <property type="match status" value="1"/>
</dbReference>
<dbReference type="EMBL" id="JBHSMI010000028">
    <property type="protein sequence ID" value="MFC5404375.1"/>
    <property type="molecule type" value="Genomic_DNA"/>
</dbReference>
<dbReference type="Proteomes" id="UP001596113">
    <property type="component" value="Unassembled WGS sequence"/>
</dbReference>
<protein>
    <submittedName>
        <fullName evidence="2">DUF4838 domain-containing protein</fullName>
    </submittedName>
</protein>
<name>A0ABW0HVQ8_9BACL</name>
<keyword evidence="1" id="KW-0378">Hydrolase</keyword>
<reference evidence="3" key="1">
    <citation type="journal article" date="2019" name="Int. J. Syst. Evol. Microbiol.">
        <title>The Global Catalogue of Microorganisms (GCM) 10K type strain sequencing project: providing services to taxonomists for standard genome sequencing and annotation.</title>
        <authorList>
            <consortium name="The Broad Institute Genomics Platform"/>
            <consortium name="The Broad Institute Genome Sequencing Center for Infectious Disease"/>
            <person name="Wu L."/>
            <person name="Ma J."/>
        </authorList>
    </citation>
    <scope>NUCLEOTIDE SEQUENCE [LARGE SCALE GENOMIC DNA]</scope>
    <source>
        <strain evidence="3">CGMCC 1.18575</strain>
    </source>
</reference>
<dbReference type="InterPro" id="IPR032287">
    <property type="entry name" value="DUF4838"/>
</dbReference>
<keyword evidence="3" id="KW-1185">Reference proteome</keyword>
<dbReference type="InterPro" id="IPR029018">
    <property type="entry name" value="Hex-like_dom2"/>
</dbReference>
<dbReference type="SUPFAM" id="SSF55545">
    <property type="entry name" value="beta-N-acetylhexosaminidase-like domain"/>
    <property type="match status" value="1"/>
</dbReference>
<dbReference type="Pfam" id="PF16126">
    <property type="entry name" value="DUF4838"/>
    <property type="match status" value="1"/>
</dbReference>